<proteinExistence type="predicted"/>
<evidence type="ECO:0000313" key="1">
    <source>
        <dbReference type="EMBL" id="HIX45433.1"/>
    </source>
</evidence>
<evidence type="ECO:0000313" key="2">
    <source>
        <dbReference type="Proteomes" id="UP000824246"/>
    </source>
</evidence>
<accession>A0A9D1VRU8</accession>
<name>A0A9D1VRU8_9BACT</name>
<reference evidence="1" key="1">
    <citation type="journal article" date="2021" name="PeerJ">
        <title>Extensive microbial diversity within the chicken gut microbiome revealed by metagenomics and culture.</title>
        <authorList>
            <person name="Gilroy R."/>
            <person name="Ravi A."/>
            <person name="Getino M."/>
            <person name="Pursley I."/>
            <person name="Horton D.L."/>
            <person name="Alikhan N.F."/>
            <person name="Baker D."/>
            <person name="Gharbi K."/>
            <person name="Hall N."/>
            <person name="Watson M."/>
            <person name="Adriaenssens E.M."/>
            <person name="Foster-Nyarko E."/>
            <person name="Jarju S."/>
            <person name="Secka A."/>
            <person name="Antonio M."/>
            <person name="Oren A."/>
            <person name="Chaudhuri R.R."/>
            <person name="La Ragione R."/>
            <person name="Hildebrand F."/>
            <person name="Pallen M.J."/>
        </authorList>
    </citation>
    <scope>NUCLEOTIDE SEQUENCE</scope>
    <source>
        <strain evidence="1">ChiHjej12B11-16260</strain>
    </source>
</reference>
<gene>
    <name evidence="1" type="ORF">H9982_04365</name>
</gene>
<dbReference type="Proteomes" id="UP000824246">
    <property type="component" value="Unassembled WGS sequence"/>
</dbReference>
<reference evidence="1" key="2">
    <citation type="submission" date="2021-04" db="EMBL/GenBank/DDBJ databases">
        <authorList>
            <person name="Gilroy R."/>
        </authorList>
    </citation>
    <scope>NUCLEOTIDE SEQUENCE</scope>
    <source>
        <strain evidence="1">ChiHjej12B11-16260</strain>
    </source>
</reference>
<organism evidence="1 2">
    <name type="scientific">Candidatus Barnesiella excrementipullorum</name>
    <dbReference type="NCBI Taxonomy" id="2838479"/>
    <lineage>
        <taxon>Bacteria</taxon>
        <taxon>Pseudomonadati</taxon>
        <taxon>Bacteroidota</taxon>
        <taxon>Bacteroidia</taxon>
        <taxon>Bacteroidales</taxon>
        <taxon>Barnesiellaceae</taxon>
        <taxon>Barnesiella</taxon>
    </lineage>
</organism>
<dbReference type="AlphaFoldDB" id="A0A9D1VRU8"/>
<comment type="caution">
    <text evidence="1">The sequence shown here is derived from an EMBL/GenBank/DDBJ whole genome shotgun (WGS) entry which is preliminary data.</text>
</comment>
<sequence>MNPMNYAAPIISFLSEQDGYNRQMDMARLRQNMMSNLYQRQMDNATTAFNRNYYRNYLDSANARNMLKRVREQLGEQTKAARRQAAVTGATGEAVAAVQKNNNRVIDSVTGSLAAADEANKERAASLYDNQRMQLDNMMTASTMKYLEDTSALSKAKSDSRQRLLMGFSTQFMNRLEDFMNRPSWNNASSGKSNNGGYYFSK</sequence>
<protein>
    <submittedName>
        <fullName evidence="1">Uncharacterized protein</fullName>
    </submittedName>
</protein>
<dbReference type="EMBL" id="DXFB01000119">
    <property type="protein sequence ID" value="HIX45433.1"/>
    <property type="molecule type" value="Genomic_DNA"/>
</dbReference>